<dbReference type="CDD" id="cd02440">
    <property type="entry name" value="AdoMet_MTases"/>
    <property type="match status" value="1"/>
</dbReference>
<name>A0ABZ0S5K0_9GAMM</name>
<dbReference type="EMBL" id="CP121472">
    <property type="protein sequence ID" value="WPL15599.1"/>
    <property type="molecule type" value="Genomic_DNA"/>
</dbReference>
<keyword evidence="2" id="KW-0489">Methyltransferase</keyword>
<proteinExistence type="predicted"/>
<dbReference type="InterPro" id="IPR029063">
    <property type="entry name" value="SAM-dependent_MTases_sf"/>
</dbReference>
<evidence type="ECO:0000313" key="2">
    <source>
        <dbReference type="EMBL" id="WPL15599.1"/>
    </source>
</evidence>
<accession>A0ABZ0S5K0</accession>
<dbReference type="Pfam" id="PF13489">
    <property type="entry name" value="Methyltransf_23"/>
    <property type="match status" value="1"/>
</dbReference>
<keyword evidence="2" id="KW-0808">Transferase</keyword>
<dbReference type="RefSeq" id="WP_328986162.1">
    <property type="nucleotide sequence ID" value="NZ_CP121472.1"/>
</dbReference>
<protein>
    <submittedName>
        <fullName evidence="2">Methyltransferase domain protein</fullName>
    </submittedName>
</protein>
<evidence type="ECO:0000313" key="3">
    <source>
        <dbReference type="Proteomes" id="UP001432180"/>
    </source>
</evidence>
<dbReference type="GO" id="GO:0032259">
    <property type="term" value="P:methylation"/>
    <property type="evidence" value="ECO:0007669"/>
    <property type="project" value="UniProtKB-KW"/>
</dbReference>
<dbReference type="Gene3D" id="3.40.50.150">
    <property type="entry name" value="Vaccinia Virus protein VP39"/>
    <property type="match status" value="1"/>
</dbReference>
<sequence length="527" mass="57878">MTDLPDIDQIIARVRAEAQEAEYGPSQSDPLVPMVPLAPSQGTRGAGGEAPVTITHVNDLLAVGDDANFLEQAYLALLRRPADPVGLEYNMGLLKAYGRPMVLCALRWSPEGRDLKVRLPGFGLAWPLYRVWGLFQRRGHGHLLRLPHLLYHRWRRLLLFFDRRQLFRLDSMQRQLSKHLDTISAELAAVQGNTEQQANNLSANISQLASQSEQKAQDLNASIARLASQSEQLASQSDQLASQSKEHGNELTVLHARVKMLQLQVQPIDTPSGNADQPAPKPRSPADLEARIDAFYLAFEEHMRGSQAEVSELLSGYLPDLEGLPESLQGMPLLDIGSGRGEWLQLLAQQGFTAEGIEINPLIAGQAHAAGLQVHCADALDHLRGLPDNSRAAISAFHVAEHLPFSLLFALLEQSWRVLAPGGLLILETPNPENLLVGSHTFWHDFSHQRPLTPAAFEFLVRFHGFAAVRLRRLHPYPDAAKVAGGDAPQLAARINGHFYGPQDYAVLANKPPAEAPASDPSEDETA</sequence>
<dbReference type="SUPFAM" id="SSF53335">
    <property type="entry name" value="S-adenosyl-L-methionine-dependent methyltransferases"/>
    <property type="match status" value="1"/>
</dbReference>
<keyword evidence="1" id="KW-0175">Coiled coil</keyword>
<reference evidence="2 3" key="1">
    <citation type="journal article" date="2023" name="Microorganisms">
        <title>Thiorhodovibrio frisius and Trv. litoralis spp. nov., Two Novel Members from a Clade of Fastidious Purple Sulfur Bacteria That Exhibit Unique Red-Shifted Light-Harvesting Capabilities.</title>
        <authorList>
            <person name="Methner A."/>
            <person name="Kuzyk S.B."/>
            <person name="Petersen J."/>
            <person name="Bauer S."/>
            <person name="Brinkmann H."/>
            <person name="Sichau K."/>
            <person name="Wanner G."/>
            <person name="Wolf J."/>
            <person name="Neumann-Schaal M."/>
            <person name="Henke P."/>
            <person name="Tank M."/>
            <person name="Sproer C."/>
            <person name="Bunk B."/>
            <person name="Overmann J."/>
        </authorList>
    </citation>
    <scope>NUCLEOTIDE SEQUENCE [LARGE SCALE GENOMIC DNA]</scope>
    <source>
        <strain evidence="2 3">DSM 6702</strain>
    </source>
</reference>
<keyword evidence="3" id="KW-1185">Reference proteome</keyword>
<feature type="coiled-coil region" evidence="1">
    <location>
        <begin position="209"/>
        <end position="236"/>
    </location>
</feature>
<dbReference type="GO" id="GO:0008168">
    <property type="term" value="F:methyltransferase activity"/>
    <property type="evidence" value="ECO:0007669"/>
    <property type="project" value="UniProtKB-KW"/>
</dbReference>
<evidence type="ECO:0000256" key="1">
    <source>
        <dbReference type="SAM" id="Coils"/>
    </source>
</evidence>
<gene>
    <name evidence="2" type="ORF">Thiowin_00501</name>
</gene>
<dbReference type="Proteomes" id="UP001432180">
    <property type="component" value="Chromosome"/>
</dbReference>
<organism evidence="2 3">
    <name type="scientific">Thiorhodovibrio winogradskyi</name>
    <dbReference type="NCBI Taxonomy" id="77007"/>
    <lineage>
        <taxon>Bacteria</taxon>
        <taxon>Pseudomonadati</taxon>
        <taxon>Pseudomonadota</taxon>
        <taxon>Gammaproteobacteria</taxon>
        <taxon>Chromatiales</taxon>
        <taxon>Chromatiaceae</taxon>
        <taxon>Thiorhodovibrio</taxon>
    </lineage>
</organism>